<name>A0A9Q1CKM0_HOLLE</name>
<dbReference type="PROSITE" id="PS51465">
    <property type="entry name" value="KAZAL_2"/>
    <property type="match status" value="2"/>
</dbReference>
<dbReference type="SUPFAM" id="SSF100895">
    <property type="entry name" value="Kazal-type serine protease inhibitors"/>
    <property type="match status" value="2"/>
</dbReference>
<keyword evidence="6" id="KW-1185">Reference proteome</keyword>
<gene>
    <name evidence="5" type="ORF">HOLleu_04792</name>
</gene>
<dbReference type="AlphaFoldDB" id="A0A9Q1CKM0"/>
<dbReference type="InterPro" id="IPR002350">
    <property type="entry name" value="Kazal_dom"/>
</dbReference>
<dbReference type="GO" id="GO:0005576">
    <property type="term" value="C:extracellular region"/>
    <property type="evidence" value="ECO:0007669"/>
    <property type="project" value="TreeGrafter"/>
</dbReference>
<organism evidence="5 6">
    <name type="scientific">Holothuria leucospilota</name>
    <name type="common">Black long sea cucumber</name>
    <name type="synonym">Mertensiothuria leucospilota</name>
    <dbReference type="NCBI Taxonomy" id="206669"/>
    <lineage>
        <taxon>Eukaryota</taxon>
        <taxon>Metazoa</taxon>
        <taxon>Echinodermata</taxon>
        <taxon>Eleutherozoa</taxon>
        <taxon>Echinozoa</taxon>
        <taxon>Holothuroidea</taxon>
        <taxon>Aspidochirotacea</taxon>
        <taxon>Aspidochirotida</taxon>
        <taxon>Holothuriidae</taxon>
        <taxon>Holothuria</taxon>
    </lineage>
</organism>
<evidence type="ECO:0000256" key="3">
    <source>
        <dbReference type="ARBA" id="ARBA00023157"/>
    </source>
</evidence>
<dbReference type="SMART" id="SM00280">
    <property type="entry name" value="KAZAL"/>
    <property type="match status" value="2"/>
</dbReference>
<evidence type="ECO:0000313" key="5">
    <source>
        <dbReference type="EMBL" id="KAJ8046189.1"/>
    </source>
</evidence>
<keyword evidence="3" id="KW-1015">Disulfide bond</keyword>
<comment type="caution">
    <text evidence="5">The sequence shown here is derived from an EMBL/GenBank/DDBJ whole genome shotgun (WGS) entry which is preliminary data.</text>
</comment>
<accession>A0A9Q1CKM0</accession>
<dbReference type="CDD" id="cd00104">
    <property type="entry name" value="KAZAL_FS"/>
    <property type="match status" value="2"/>
</dbReference>
<feature type="domain" description="Kazal-like" evidence="4">
    <location>
        <begin position="47"/>
        <end position="82"/>
    </location>
</feature>
<dbReference type="Gene3D" id="3.30.60.30">
    <property type="match status" value="2"/>
</dbReference>
<evidence type="ECO:0000256" key="2">
    <source>
        <dbReference type="ARBA" id="ARBA00022900"/>
    </source>
</evidence>
<evidence type="ECO:0000256" key="1">
    <source>
        <dbReference type="ARBA" id="ARBA00022690"/>
    </source>
</evidence>
<dbReference type="PANTHER" id="PTHR10913:SF45">
    <property type="entry name" value="FOLLISTATIN, ISOFORM A-RELATED"/>
    <property type="match status" value="1"/>
</dbReference>
<dbReference type="EMBL" id="JAIZAY010000002">
    <property type="protein sequence ID" value="KAJ8046189.1"/>
    <property type="molecule type" value="Genomic_DNA"/>
</dbReference>
<evidence type="ECO:0000259" key="4">
    <source>
        <dbReference type="PROSITE" id="PS51465"/>
    </source>
</evidence>
<dbReference type="PANTHER" id="PTHR10913">
    <property type="entry name" value="FOLLISTATIN-RELATED"/>
    <property type="match status" value="1"/>
</dbReference>
<reference evidence="5" key="1">
    <citation type="submission" date="2021-10" db="EMBL/GenBank/DDBJ databases">
        <title>Tropical sea cucumber genome reveals ecological adaptation and Cuvierian tubules defense mechanism.</title>
        <authorList>
            <person name="Chen T."/>
        </authorList>
    </citation>
    <scope>NUCLEOTIDE SEQUENCE</scope>
    <source>
        <strain evidence="5">Nanhai2018</strain>
        <tissue evidence="5">Muscle</tissue>
    </source>
</reference>
<dbReference type="InterPro" id="IPR036058">
    <property type="entry name" value="Kazal_dom_sf"/>
</dbReference>
<keyword evidence="1" id="KW-0646">Protease inhibitor</keyword>
<evidence type="ECO:0000313" key="6">
    <source>
        <dbReference type="Proteomes" id="UP001152320"/>
    </source>
</evidence>
<keyword evidence="2" id="KW-0722">Serine protease inhibitor</keyword>
<dbReference type="Pfam" id="PF07648">
    <property type="entry name" value="Kazal_2"/>
    <property type="match status" value="2"/>
</dbReference>
<protein>
    <submittedName>
        <fullName evidence="5">Four-domain proteases inhibitor</fullName>
    </submittedName>
</protein>
<dbReference type="Proteomes" id="UP001152320">
    <property type="component" value="Chromosome 2"/>
</dbReference>
<dbReference type="OrthoDB" id="126772at2759"/>
<sequence length="149" mass="16959">MLRRVPDMDFPVCASNNVTYPSLCEYSVAHCRDNSITYDYAGPCVETTTDPCSVTCSLNMKPVCASNNASYFNRCFLNLAACEDPSIQFVRERQMPIRLPNYHIYGSRGVRWFGRTTHAFHRFSHLLYGNIRRMGESGLGFSCSRSCEK</sequence>
<proteinExistence type="predicted"/>
<dbReference type="InterPro" id="IPR050653">
    <property type="entry name" value="Prot_Inhib_GrowthFact_Antg"/>
</dbReference>
<feature type="domain" description="Kazal-like" evidence="4">
    <location>
        <begin position="1"/>
        <end position="46"/>
    </location>
</feature>